<dbReference type="GO" id="GO:0008270">
    <property type="term" value="F:zinc ion binding"/>
    <property type="evidence" value="ECO:0007669"/>
    <property type="project" value="UniProtKB-KW"/>
</dbReference>
<evidence type="ECO:0000256" key="4">
    <source>
        <dbReference type="PROSITE-ProRule" id="PRU00207"/>
    </source>
</evidence>
<name>A0A1X7SPT6_AMPQE</name>
<dbReference type="SUPFAM" id="SSF57850">
    <property type="entry name" value="RING/U-box"/>
    <property type="match status" value="1"/>
</dbReference>
<dbReference type="Pfam" id="PF02176">
    <property type="entry name" value="zf-TRAF"/>
    <property type="match status" value="1"/>
</dbReference>
<feature type="coiled-coil region" evidence="5">
    <location>
        <begin position="253"/>
        <end position="301"/>
    </location>
</feature>
<keyword evidence="2 4" id="KW-0863">Zinc-finger</keyword>
<evidence type="ECO:0000313" key="8">
    <source>
        <dbReference type="EnsemblMetazoa" id="Aqu2.1.04126_001"/>
    </source>
</evidence>
<dbReference type="InterPro" id="IPR001841">
    <property type="entry name" value="Znf_RING"/>
</dbReference>
<dbReference type="OrthoDB" id="5966301at2759"/>
<dbReference type="Pfam" id="PF13639">
    <property type="entry name" value="zf-RING_2"/>
    <property type="match status" value="1"/>
</dbReference>
<dbReference type="AlphaFoldDB" id="A0A1X7SPT6"/>
<gene>
    <name evidence="8" type="primary">105315968</name>
</gene>
<dbReference type="InterPro" id="IPR001293">
    <property type="entry name" value="Znf_TRAF"/>
</dbReference>
<evidence type="ECO:0000256" key="1">
    <source>
        <dbReference type="ARBA" id="ARBA00022723"/>
    </source>
</evidence>
<keyword evidence="3 4" id="KW-0862">Zinc</keyword>
<dbReference type="InterPro" id="IPR013083">
    <property type="entry name" value="Znf_RING/FYVE/PHD"/>
</dbReference>
<dbReference type="Proteomes" id="UP000007879">
    <property type="component" value="Unassembled WGS sequence"/>
</dbReference>
<proteinExistence type="predicted"/>
<dbReference type="eggNOG" id="KOG0297">
    <property type="taxonomic scope" value="Eukaryota"/>
</dbReference>
<keyword evidence="1 4" id="KW-0479">Metal-binding</keyword>
<dbReference type="PANTHER" id="PTHR10131">
    <property type="entry name" value="TNF RECEPTOR ASSOCIATED FACTOR"/>
    <property type="match status" value="1"/>
</dbReference>
<reference evidence="8" key="2">
    <citation type="submission" date="2017-05" db="UniProtKB">
        <authorList>
            <consortium name="EnsemblMetazoa"/>
        </authorList>
    </citation>
    <scope>IDENTIFICATION</scope>
</reference>
<protein>
    <recommendedName>
        <fullName evidence="10">RING-type domain-containing protein</fullName>
    </recommendedName>
</protein>
<evidence type="ECO:0008006" key="10">
    <source>
        <dbReference type="Google" id="ProtNLM"/>
    </source>
</evidence>
<evidence type="ECO:0000259" key="6">
    <source>
        <dbReference type="PROSITE" id="PS50089"/>
    </source>
</evidence>
<dbReference type="EnsemblMetazoa" id="XM_011410752.2">
    <property type="protein sequence ID" value="XP_011409054.1"/>
    <property type="gene ID" value="LOC105315968"/>
</dbReference>
<dbReference type="PROSITE" id="PS50145">
    <property type="entry name" value="ZF_TRAF"/>
    <property type="match status" value="2"/>
</dbReference>
<dbReference type="PANTHER" id="PTHR10131:SF94">
    <property type="entry name" value="TNF RECEPTOR-ASSOCIATED FACTOR 4"/>
    <property type="match status" value="1"/>
</dbReference>
<feature type="zinc finger region" description="TRAF-type" evidence="4">
    <location>
        <begin position="119"/>
        <end position="165"/>
    </location>
</feature>
<organism evidence="8">
    <name type="scientific">Amphimedon queenslandica</name>
    <name type="common">Sponge</name>
    <dbReference type="NCBI Taxonomy" id="400682"/>
    <lineage>
        <taxon>Eukaryota</taxon>
        <taxon>Metazoa</taxon>
        <taxon>Porifera</taxon>
        <taxon>Demospongiae</taxon>
        <taxon>Heteroscleromorpha</taxon>
        <taxon>Haplosclerida</taxon>
        <taxon>Niphatidae</taxon>
        <taxon>Amphimedon</taxon>
    </lineage>
</organism>
<keyword evidence="9" id="KW-1185">Reference proteome</keyword>
<evidence type="ECO:0000256" key="2">
    <source>
        <dbReference type="ARBA" id="ARBA00022771"/>
    </source>
</evidence>
<feature type="zinc finger region" description="TRAF-type" evidence="4">
    <location>
        <begin position="177"/>
        <end position="226"/>
    </location>
</feature>
<accession>A0A1X7SPT6</accession>
<evidence type="ECO:0000259" key="7">
    <source>
        <dbReference type="PROSITE" id="PS50145"/>
    </source>
</evidence>
<dbReference type="EnsemblMetazoa" id="Aqu2.1.04126_001">
    <property type="protein sequence ID" value="Aqu2.1.04126_001"/>
    <property type="gene ID" value="Aqu2.1.04126"/>
</dbReference>
<keyword evidence="5" id="KW-0175">Coiled coil</keyword>
<evidence type="ECO:0000313" key="9">
    <source>
        <dbReference type="Proteomes" id="UP000007879"/>
    </source>
</evidence>
<dbReference type="SMART" id="SM00184">
    <property type="entry name" value="RING"/>
    <property type="match status" value="1"/>
</dbReference>
<dbReference type="SUPFAM" id="SSF49599">
    <property type="entry name" value="TRAF domain-like"/>
    <property type="match status" value="2"/>
</dbReference>
<dbReference type="Gene3D" id="3.30.40.10">
    <property type="entry name" value="Zinc/RING finger domain, C3HC4 (zinc finger)"/>
    <property type="match status" value="3"/>
</dbReference>
<dbReference type="PROSITE" id="PS50089">
    <property type="entry name" value="ZF_RING_2"/>
    <property type="match status" value="1"/>
</dbReference>
<dbReference type="InParanoid" id="A0A1X7SPT6"/>
<sequence>MGQALAAFSSSPPETFSVDELNFLDNIPDHLHLECPICLQVMTNDPYIISCCGNHFCGACINSSKRTNPQCPLCKASNFEVMIDKGLQRTINGLRVKCIYNDSSCDWIGQLQGLSDHMSHDKRQGECLYPVVKCGNGCGHKDIRWKLTDHEENHCIRRTVSCIYCLATGEHRDITTSHLGVCPLYPIPCPNNCRAGKLPRKQMKKHLSEKCPLVDVQCDYKWAGCKWIGFRGDHEVHAERSESEHLLLVSMATKTLTEENEDLKKEMKEMKTVVAKMAREVSRQGKEIEELKKNMIVLQNKPIRLK</sequence>
<feature type="domain" description="TRAF-type" evidence="7">
    <location>
        <begin position="177"/>
        <end position="226"/>
    </location>
</feature>
<dbReference type="KEGG" id="aqu:105315968"/>
<evidence type="ECO:0000256" key="5">
    <source>
        <dbReference type="SAM" id="Coils"/>
    </source>
</evidence>
<feature type="domain" description="RING-type" evidence="6">
    <location>
        <begin position="35"/>
        <end position="75"/>
    </location>
</feature>
<reference evidence="9" key="1">
    <citation type="journal article" date="2010" name="Nature">
        <title>The Amphimedon queenslandica genome and the evolution of animal complexity.</title>
        <authorList>
            <person name="Srivastava M."/>
            <person name="Simakov O."/>
            <person name="Chapman J."/>
            <person name="Fahey B."/>
            <person name="Gauthier M.E."/>
            <person name="Mitros T."/>
            <person name="Richards G.S."/>
            <person name="Conaco C."/>
            <person name="Dacre M."/>
            <person name="Hellsten U."/>
            <person name="Larroux C."/>
            <person name="Putnam N.H."/>
            <person name="Stanke M."/>
            <person name="Adamska M."/>
            <person name="Darling A."/>
            <person name="Degnan S.M."/>
            <person name="Oakley T.H."/>
            <person name="Plachetzki D.C."/>
            <person name="Zhai Y."/>
            <person name="Adamski M."/>
            <person name="Calcino A."/>
            <person name="Cummins S.F."/>
            <person name="Goodstein D.M."/>
            <person name="Harris C."/>
            <person name="Jackson D.J."/>
            <person name="Leys S.P."/>
            <person name="Shu S."/>
            <person name="Woodcroft B.J."/>
            <person name="Vervoort M."/>
            <person name="Kosik K.S."/>
            <person name="Manning G."/>
            <person name="Degnan B.M."/>
            <person name="Rokhsar D.S."/>
        </authorList>
    </citation>
    <scope>NUCLEOTIDE SEQUENCE [LARGE SCALE GENOMIC DNA]</scope>
</reference>
<feature type="domain" description="TRAF-type" evidence="7">
    <location>
        <begin position="119"/>
        <end position="165"/>
    </location>
</feature>
<evidence type="ECO:0000256" key="3">
    <source>
        <dbReference type="ARBA" id="ARBA00022833"/>
    </source>
</evidence>